<organism evidence="1 2">
    <name type="scientific">Dibothriocephalus latus</name>
    <name type="common">Fish tapeworm</name>
    <name type="synonym">Diphyllobothrium latum</name>
    <dbReference type="NCBI Taxonomy" id="60516"/>
    <lineage>
        <taxon>Eukaryota</taxon>
        <taxon>Metazoa</taxon>
        <taxon>Spiralia</taxon>
        <taxon>Lophotrochozoa</taxon>
        <taxon>Platyhelminthes</taxon>
        <taxon>Cestoda</taxon>
        <taxon>Eucestoda</taxon>
        <taxon>Diphyllobothriidea</taxon>
        <taxon>Diphyllobothriidae</taxon>
        <taxon>Dibothriocephalus</taxon>
    </lineage>
</organism>
<dbReference type="EMBL" id="UYRU01056399">
    <property type="protein sequence ID" value="VDN13442.1"/>
    <property type="molecule type" value="Genomic_DNA"/>
</dbReference>
<name>A0A3P7NYY2_DIBLA</name>
<sequence>MGVYQCIARSLTRDGKTDEWVSAYAILALHPDEIVSKALNAVRFFLGEAPTIFSRIWSHEFEENSADLSRFVPLHPPQSVQPAAVVWEIGRYLADGNSSLALPIKGCRSKKRT</sequence>
<proteinExistence type="predicted"/>
<protein>
    <submittedName>
        <fullName evidence="1">Uncharacterized protein</fullName>
    </submittedName>
</protein>
<evidence type="ECO:0000313" key="2">
    <source>
        <dbReference type="Proteomes" id="UP000281553"/>
    </source>
</evidence>
<evidence type="ECO:0000313" key="1">
    <source>
        <dbReference type="EMBL" id="VDN13442.1"/>
    </source>
</evidence>
<dbReference type="OrthoDB" id="6283450at2759"/>
<accession>A0A3P7NYY2</accession>
<reference evidence="1 2" key="1">
    <citation type="submission" date="2018-11" db="EMBL/GenBank/DDBJ databases">
        <authorList>
            <consortium name="Pathogen Informatics"/>
        </authorList>
    </citation>
    <scope>NUCLEOTIDE SEQUENCE [LARGE SCALE GENOMIC DNA]</scope>
</reference>
<dbReference type="AlphaFoldDB" id="A0A3P7NYY2"/>
<dbReference type="Proteomes" id="UP000281553">
    <property type="component" value="Unassembled WGS sequence"/>
</dbReference>
<keyword evidence="2" id="KW-1185">Reference proteome</keyword>
<gene>
    <name evidence="1" type="ORF">DILT_LOCUS9273</name>
</gene>